<reference evidence="3" key="1">
    <citation type="submission" date="2022-11" db="EMBL/GenBank/DDBJ databases">
        <authorList>
            <person name="Kikuchi T."/>
        </authorList>
    </citation>
    <scope>NUCLEOTIDE SEQUENCE</scope>
    <source>
        <strain evidence="3">PS1010</strain>
    </source>
</reference>
<keyword evidence="2" id="KW-0732">Signal</keyword>
<dbReference type="OrthoDB" id="5780467at2759"/>
<evidence type="ECO:0000256" key="2">
    <source>
        <dbReference type="SAM" id="SignalP"/>
    </source>
</evidence>
<evidence type="ECO:0000313" key="3">
    <source>
        <dbReference type="EMBL" id="CAI5455024.1"/>
    </source>
</evidence>
<name>A0A9P1J4W6_9PELO</name>
<evidence type="ECO:0000256" key="1">
    <source>
        <dbReference type="SAM" id="MobiDB-lite"/>
    </source>
</evidence>
<evidence type="ECO:0000313" key="4">
    <source>
        <dbReference type="Proteomes" id="UP001152747"/>
    </source>
</evidence>
<proteinExistence type="predicted"/>
<accession>A0A9P1J4W6</accession>
<organism evidence="3 4">
    <name type="scientific">Caenorhabditis angaria</name>
    <dbReference type="NCBI Taxonomy" id="860376"/>
    <lineage>
        <taxon>Eukaryota</taxon>
        <taxon>Metazoa</taxon>
        <taxon>Ecdysozoa</taxon>
        <taxon>Nematoda</taxon>
        <taxon>Chromadorea</taxon>
        <taxon>Rhabditida</taxon>
        <taxon>Rhabditina</taxon>
        <taxon>Rhabditomorpha</taxon>
        <taxon>Rhabditoidea</taxon>
        <taxon>Rhabditidae</taxon>
        <taxon>Peloderinae</taxon>
        <taxon>Caenorhabditis</taxon>
    </lineage>
</organism>
<comment type="caution">
    <text evidence="3">The sequence shown here is derived from an EMBL/GenBank/DDBJ whole genome shotgun (WGS) entry which is preliminary data.</text>
</comment>
<protein>
    <recommendedName>
        <fullName evidence="5">ShKT domain-containing protein</fullName>
    </recommendedName>
</protein>
<dbReference type="AlphaFoldDB" id="A0A9P1J4W6"/>
<keyword evidence="4" id="KW-1185">Reference proteome</keyword>
<dbReference type="PANTHER" id="PTHR36493:SF3">
    <property type="entry name" value="CHITIN-BINDING TYPE-4 DOMAIN-CONTAINING PROTEIN"/>
    <property type="match status" value="1"/>
</dbReference>
<feature type="region of interest" description="Disordered" evidence="1">
    <location>
        <begin position="414"/>
        <end position="462"/>
    </location>
</feature>
<sequence length="608" mass="68238">MLLKVICFLFFFSSAFASFSEKFKNCPAGTFFVENYIKYECIQREDSTEVRPIGCSPTNDITGDLIEHFQTHKDLLFVYQCRINGLEATYTAVDCRDPTGALLPINKMRTFPDGDNYRCFSENGKLKIDHKSNKGCTLNGKVYGKNDQFQITKDEIIEKSGSEVVVGRGSAYSCQQLQNGTFSIEMKGCWTSANVFINFGDYGSVNDIYVKCEASENECTLKEVVKREVRCSFNGKEYRNEQEWLSQDGKTQFACLNGNIITKGCYVDGTLIPIGTLKYVDEEVYSCYSNTQLISFGDIRGCPRSDGRITPFEKGLRDEDGSKVCTYKFGQNGKVEYVWRLVACIHANQDVVIDSIEEINGTVITCKQNDKGGYSIKFLTSFEIQEWKEKTGQNSHVMTGIEAGGRGFKREITTTAAPTTTTEAPTTTEIPTTPSTEPPSTTTELPSTTSTTELPTTTTTKFLTTTTELPATTSPIPIPITKCKDFHKDCRKLAGYCQSEKEALEELKEAVKKSNIHYSRRFKALEYLDLVTSTNNFEEHPDKPEGDCGHRGPKPPCPCREQKSFNTQLVQSLCPRTCHFCTKPVIPIADILTTTTLQKCHRKECKRH</sequence>
<dbReference type="Proteomes" id="UP001152747">
    <property type="component" value="Unassembled WGS sequence"/>
</dbReference>
<dbReference type="EMBL" id="CANHGI010000006">
    <property type="protein sequence ID" value="CAI5455024.1"/>
    <property type="molecule type" value="Genomic_DNA"/>
</dbReference>
<gene>
    <name evidence="3" type="ORF">CAMP_LOCUS17661</name>
</gene>
<feature type="chain" id="PRO_5040277782" description="ShKT domain-containing protein" evidence="2">
    <location>
        <begin position="18"/>
        <end position="608"/>
    </location>
</feature>
<dbReference type="PANTHER" id="PTHR36493">
    <property type="entry name" value="NEUROBLAST DIFFERENTIATION-ASSOCIATED PROTEIN AHNAK-LIKE PROTEIN"/>
    <property type="match status" value="1"/>
</dbReference>
<feature type="signal peptide" evidence="2">
    <location>
        <begin position="1"/>
        <end position="17"/>
    </location>
</feature>
<evidence type="ECO:0008006" key="5">
    <source>
        <dbReference type="Google" id="ProtNLM"/>
    </source>
</evidence>